<dbReference type="InterPro" id="IPR012870">
    <property type="entry name" value="DUF1666"/>
</dbReference>
<sequence>MDALIFCWFVIESVLIPQGFTKWYSLGFFINPFMLVLSQIFLWVKSLVVLLFVLLCSPIRITWVVIKFVFLSLKDIVASFLSVFMFDEVPPVVLDDHATSEICAWEELPIECVTSYGCYRVPLITCESEIVIDNPKCVFMAEDIDMLLAVESDNDEVIKEDVCHDIPVEDTVSYGHYQASSNVYEPDIVFEDQRNELGMESGDKEEFMDYKFENFETYESSAFVRSSRSLDFEGAMEDESEEDMTDGFQKAYIERMSWFDILYYDRGALLSAISGNSESSPFTIPLMPWIGEPIRKLIQSVERDFEMIYVGQLCLGWEALHYQYRKVESLASSAEKGAFFGNVAGKFQKFQIFLERFTENDKCDGRRVWNYVHNRSSFKSLLQVPEVSGYVKEGTDRRKGEATRAGALLKAIEKSINAFWFFLVTDNKKKSFWKLKNLPWTYSKVEDPRDMVLLSNLNKALKKKELGMKDMQRKRRWSLMRSHSIEESQRMDILFSMIDMKIVSRVLKMSMLTTNQLNWCQEKLNHTEFMEGKVVRANTSILFPSS</sequence>
<comment type="caution">
    <text evidence="2">The sequence shown here is derived from an EMBL/GenBank/DDBJ whole genome shotgun (WGS) entry which is preliminary data.</text>
</comment>
<dbReference type="Pfam" id="PF07891">
    <property type="entry name" value="DUF1666"/>
    <property type="match status" value="1"/>
</dbReference>
<keyword evidence="1" id="KW-0472">Membrane</keyword>
<protein>
    <submittedName>
        <fullName evidence="2">Uncharacterized protein</fullName>
    </submittedName>
</protein>
<feature type="transmembrane region" description="Helical" evidence="1">
    <location>
        <begin position="68"/>
        <end position="86"/>
    </location>
</feature>
<reference evidence="2" key="2">
    <citation type="submission" date="2023-06" db="EMBL/GenBank/DDBJ databases">
        <authorList>
            <person name="Ma L."/>
            <person name="Liu K.-W."/>
            <person name="Li Z."/>
            <person name="Hsiao Y.-Y."/>
            <person name="Qi Y."/>
            <person name="Fu T."/>
            <person name="Tang G."/>
            <person name="Zhang D."/>
            <person name="Sun W.-H."/>
            <person name="Liu D.-K."/>
            <person name="Li Y."/>
            <person name="Chen G.-Z."/>
            <person name="Liu X.-D."/>
            <person name="Liao X.-Y."/>
            <person name="Jiang Y.-T."/>
            <person name="Yu X."/>
            <person name="Hao Y."/>
            <person name="Huang J."/>
            <person name="Zhao X.-W."/>
            <person name="Ke S."/>
            <person name="Chen Y.-Y."/>
            <person name="Wu W.-L."/>
            <person name="Hsu J.-L."/>
            <person name="Lin Y.-F."/>
            <person name="Huang M.-D."/>
            <person name="Li C.-Y."/>
            <person name="Huang L."/>
            <person name="Wang Z.-W."/>
            <person name="Zhao X."/>
            <person name="Zhong W.-Y."/>
            <person name="Peng D.-H."/>
            <person name="Ahmad S."/>
            <person name="Lan S."/>
            <person name="Zhang J.-S."/>
            <person name="Tsai W.-C."/>
            <person name="Van De Peer Y."/>
            <person name="Liu Z.-J."/>
        </authorList>
    </citation>
    <scope>NUCLEOTIDE SEQUENCE</scope>
    <source>
        <strain evidence="2">CP</strain>
        <tissue evidence="2">Leaves</tissue>
    </source>
</reference>
<dbReference type="PANTHER" id="PTHR46741:SF7">
    <property type="entry name" value="TRANSMEMBRANE PROTEIN"/>
    <property type="match status" value="1"/>
</dbReference>
<evidence type="ECO:0000256" key="1">
    <source>
        <dbReference type="SAM" id="Phobius"/>
    </source>
</evidence>
<evidence type="ECO:0000313" key="2">
    <source>
        <dbReference type="EMBL" id="KAK1290695.1"/>
    </source>
</evidence>
<keyword evidence="1" id="KW-1133">Transmembrane helix</keyword>
<gene>
    <name evidence="2" type="ORF">QJS10_CPB18g01386</name>
</gene>
<evidence type="ECO:0000313" key="3">
    <source>
        <dbReference type="Proteomes" id="UP001180020"/>
    </source>
</evidence>
<dbReference type="AlphaFoldDB" id="A0AAV9CP74"/>
<name>A0AAV9CP74_ACOCL</name>
<dbReference type="EMBL" id="JAUJYO010000018">
    <property type="protein sequence ID" value="KAK1290695.1"/>
    <property type="molecule type" value="Genomic_DNA"/>
</dbReference>
<dbReference type="Proteomes" id="UP001180020">
    <property type="component" value="Unassembled WGS sequence"/>
</dbReference>
<keyword evidence="3" id="KW-1185">Reference proteome</keyword>
<organism evidence="2 3">
    <name type="scientific">Acorus calamus</name>
    <name type="common">Sweet flag</name>
    <dbReference type="NCBI Taxonomy" id="4465"/>
    <lineage>
        <taxon>Eukaryota</taxon>
        <taxon>Viridiplantae</taxon>
        <taxon>Streptophyta</taxon>
        <taxon>Embryophyta</taxon>
        <taxon>Tracheophyta</taxon>
        <taxon>Spermatophyta</taxon>
        <taxon>Magnoliopsida</taxon>
        <taxon>Liliopsida</taxon>
        <taxon>Acoraceae</taxon>
        <taxon>Acorus</taxon>
    </lineage>
</organism>
<accession>A0AAV9CP74</accession>
<keyword evidence="1" id="KW-0812">Transmembrane</keyword>
<feature type="transmembrane region" description="Helical" evidence="1">
    <location>
        <begin position="33"/>
        <end position="56"/>
    </location>
</feature>
<proteinExistence type="predicted"/>
<dbReference type="PANTHER" id="PTHR46741">
    <property type="entry name" value="OS09G0413600 PROTEIN"/>
    <property type="match status" value="1"/>
</dbReference>
<reference evidence="2" key="1">
    <citation type="journal article" date="2023" name="Nat. Commun.">
        <title>Diploid and tetraploid genomes of Acorus and the evolution of monocots.</title>
        <authorList>
            <person name="Ma L."/>
            <person name="Liu K.W."/>
            <person name="Li Z."/>
            <person name="Hsiao Y.Y."/>
            <person name="Qi Y."/>
            <person name="Fu T."/>
            <person name="Tang G.D."/>
            <person name="Zhang D."/>
            <person name="Sun W.H."/>
            <person name="Liu D.K."/>
            <person name="Li Y."/>
            <person name="Chen G.Z."/>
            <person name="Liu X.D."/>
            <person name="Liao X.Y."/>
            <person name="Jiang Y.T."/>
            <person name="Yu X."/>
            <person name="Hao Y."/>
            <person name="Huang J."/>
            <person name="Zhao X.W."/>
            <person name="Ke S."/>
            <person name="Chen Y.Y."/>
            <person name="Wu W.L."/>
            <person name="Hsu J.L."/>
            <person name="Lin Y.F."/>
            <person name="Huang M.D."/>
            <person name="Li C.Y."/>
            <person name="Huang L."/>
            <person name="Wang Z.W."/>
            <person name="Zhao X."/>
            <person name="Zhong W.Y."/>
            <person name="Peng D.H."/>
            <person name="Ahmad S."/>
            <person name="Lan S."/>
            <person name="Zhang J.S."/>
            <person name="Tsai W.C."/>
            <person name="Van de Peer Y."/>
            <person name="Liu Z.J."/>
        </authorList>
    </citation>
    <scope>NUCLEOTIDE SEQUENCE</scope>
    <source>
        <strain evidence="2">CP</strain>
    </source>
</reference>